<gene>
    <name evidence="1" type="ORF">HMPREF3213_00587</name>
</gene>
<comment type="caution">
    <text evidence="1">The sequence shown here is derived from an EMBL/GenBank/DDBJ whole genome shotgun (WGS) entry which is preliminary data.</text>
</comment>
<accession>A0A133KZV2</accession>
<dbReference type="PATRIC" id="fig|1398.22.peg.584"/>
<protein>
    <submittedName>
        <fullName evidence="1">Uncharacterized protein</fullName>
    </submittedName>
</protein>
<organism evidence="1 2">
    <name type="scientific">Heyndrickxia coagulans</name>
    <name type="common">Weizmannia coagulans</name>
    <dbReference type="NCBI Taxonomy" id="1398"/>
    <lineage>
        <taxon>Bacteria</taxon>
        <taxon>Bacillati</taxon>
        <taxon>Bacillota</taxon>
        <taxon>Bacilli</taxon>
        <taxon>Bacillales</taxon>
        <taxon>Bacillaceae</taxon>
        <taxon>Heyndrickxia</taxon>
    </lineage>
</organism>
<dbReference type="AlphaFoldDB" id="A0A133KZV2"/>
<name>A0A133KZV2_HEYCO</name>
<dbReference type="Proteomes" id="UP000070376">
    <property type="component" value="Unassembled WGS sequence"/>
</dbReference>
<sequence length="46" mass="5520">MQSYIYADRFFLKYKEETEGYLEIIDGKFGDYQKEIREDGSTTIID</sequence>
<dbReference type="RefSeq" id="WP_155641186.1">
    <property type="nucleotide sequence ID" value="NZ_KQ955802.1"/>
</dbReference>
<dbReference type="EMBL" id="LRPN01000020">
    <property type="protein sequence ID" value="KWZ85154.1"/>
    <property type="molecule type" value="Genomic_DNA"/>
</dbReference>
<reference evidence="2" key="1">
    <citation type="submission" date="2016-01" db="EMBL/GenBank/DDBJ databases">
        <authorList>
            <person name="Mitreva M."/>
            <person name="Pepin K.H."/>
            <person name="Mihindukulasuriya K.A."/>
            <person name="Fulton R."/>
            <person name="Fronick C."/>
            <person name="O'Laughlin M."/>
            <person name="Miner T."/>
            <person name="Herter B."/>
            <person name="Rosa B.A."/>
            <person name="Cordes M."/>
            <person name="Tomlinson C."/>
            <person name="Wollam A."/>
            <person name="Palsikar V.B."/>
            <person name="Mardis E.R."/>
            <person name="Wilson R.K."/>
        </authorList>
    </citation>
    <scope>NUCLEOTIDE SEQUENCE [LARGE SCALE GENOMIC DNA]</scope>
    <source>
        <strain evidence="2">GED7749B</strain>
    </source>
</reference>
<evidence type="ECO:0000313" key="2">
    <source>
        <dbReference type="Proteomes" id="UP000070376"/>
    </source>
</evidence>
<proteinExistence type="predicted"/>
<evidence type="ECO:0000313" key="1">
    <source>
        <dbReference type="EMBL" id="KWZ85154.1"/>
    </source>
</evidence>